<dbReference type="AlphaFoldDB" id="A0A369JSJ4"/>
<feature type="transmembrane region" description="Helical" evidence="6">
    <location>
        <begin position="248"/>
        <end position="272"/>
    </location>
</feature>
<evidence type="ECO:0000313" key="9">
    <source>
        <dbReference type="Proteomes" id="UP000076154"/>
    </source>
</evidence>
<feature type="compositionally biased region" description="Basic and acidic residues" evidence="5">
    <location>
        <begin position="419"/>
        <end position="429"/>
    </location>
</feature>
<evidence type="ECO:0000256" key="2">
    <source>
        <dbReference type="ARBA" id="ARBA00022692"/>
    </source>
</evidence>
<feature type="transmembrane region" description="Helical" evidence="6">
    <location>
        <begin position="284"/>
        <end position="305"/>
    </location>
</feature>
<keyword evidence="4 6" id="KW-0472">Membrane</keyword>
<dbReference type="InterPro" id="IPR000620">
    <property type="entry name" value="EamA_dom"/>
</dbReference>
<evidence type="ECO:0000313" key="8">
    <source>
        <dbReference type="EMBL" id="RDB21736.1"/>
    </source>
</evidence>
<evidence type="ECO:0000256" key="1">
    <source>
        <dbReference type="ARBA" id="ARBA00004141"/>
    </source>
</evidence>
<feature type="transmembrane region" description="Helical" evidence="6">
    <location>
        <begin position="98"/>
        <end position="119"/>
    </location>
</feature>
<feature type="compositionally biased region" description="Low complexity" evidence="5">
    <location>
        <begin position="22"/>
        <end position="34"/>
    </location>
</feature>
<name>A0A369JSJ4_HYPMA</name>
<evidence type="ECO:0000256" key="4">
    <source>
        <dbReference type="ARBA" id="ARBA00023136"/>
    </source>
</evidence>
<evidence type="ECO:0000256" key="6">
    <source>
        <dbReference type="SAM" id="Phobius"/>
    </source>
</evidence>
<feature type="transmembrane region" description="Helical" evidence="6">
    <location>
        <begin position="311"/>
        <end position="331"/>
    </location>
</feature>
<keyword evidence="3 6" id="KW-1133">Transmembrane helix</keyword>
<dbReference type="GO" id="GO:0016020">
    <property type="term" value="C:membrane"/>
    <property type="evidence" value="ECO:0007669"/>
    <property type="project" value="UniProtKB-SubCell"/>
</dbReference>
<feature type="transmembrane region" description="Helical" evidence="6">
    <location>
        <begin position="131"/>
        <end position="152"/>
    </location>
</feature>
<gene>
    <name evidence="8" type="ORF">Hypma_010932</name>
</gene>
<feature type="transmembrane region" description="Helical" evidence="6">
    <location>
        <begin position="366"/>
        <end position="384"/>
    </location>
</feature>
<feature type="domain" description="EamA" evidence="7">
    <location>
        <begin position="257"/>
        <end position="382"/>
    </location>
</feature>
<evidence type="ECO:0000259" key="7">
    <source>
        <dbReference type="Pfam" id="PF00892"/>
    </source>
</evidence>
<feature type="transmembrane region" description="Helical" evidence="6">
    <location>
        <begin position="190"/>
        <end position="208"/>
    </location>
</feature>
<proteinExistence type="predicted"/>
<organism evidence="8 9">
    <name type="scientific">Hypsizygus marmoreus</name>
    <name type="common">White beech mushroom</name>
    <name type="synonym">Agaricus marmoreus</name>
    <dbReference type="NCBI Taxonomy" id="39966"/>
    <lineage>
        <taxon>Eukaryota</taxon>
        <taxon>Fungi</taxon>
        <taxon>Dikarya</taxon>
        <taxon>Basidiomycota</taxon>
        <taxon>Agaricomycotina</taxon>
        <taxon>Agaricomycetes</taxon>
        <taxon>Agaricomycetidae</taxon>
        <taxon>Agaricales</taxon>
        <taxon>Tricholomatineae</taxon>
        <taxon>Lyophyllaceae</taxon>
        <taxon>Hypsizygus</taxon>
    </lineage>
</organism>
<dbReference type="PANTHER" id="PTHR22911">
    <property type="entry name" value="ACYL-MALONYL CONDENSING ENZYME-RELATED"/>
    <property type="match status" value="1"/>
</dbReference>
<feature type="region of interest" description="Disordered" evidence="5">
    <location>
        <begin position="413"/>
        <end position="466"/>
    </location>
</feature>
<dbReference type="InParanoid" id="A0A369JSJ4"/>
<keyword evidence="9" id="KW-1185">Reference proteome</keyword>
<protein>
    <recommendedName>
        <fullName evidence="7">EamA domain-containing protein</fullName>
    </recommendedName>
</protein>
<comment type="subcellular location">
    <subcellularLocation>
        <location evidence="1">Membrane</location>
        <topology evidence="1">Multi-pass membrane protein</topology>
    </subcellularLocation>
</comment>
<sequence>MSSRNAYAALTPDYSDFSVLHTTGASSSSAESEPSTPPGDLTEDEGNTAGRWRSGYLAVKGIVRNNAGLLLITASQAFFSCMNTAVKKLNSIDPPVPTLELIVVRMGITYLCSMSYMLYAKVPDPWLGPKGVRLLLVFRGFSGFFGLFGIYYSLQYLSLSDATVLTFLAPLCTGIAGAIFLKENFTKTQALASVCSLFGVVLIARPVFLFRHHSPSAPEALAIHVPEYLHVRQLVPDPSEKGTPEQRLIAVGVALIGVLGSTGAYTSITAIGKRAHPLHAMTSFSLQCVIVATVGMLVQGTTFVIPTRLEWLALLLMIGIFGFIAQFLLTMGLQRETAGRGSTAVYTQVVFAAILERLFFRTVLSILSVLGTLIIISSALYVAMTKERKTKMKPSVIRLGGITDETLEEGLLENNTLDEEIKGRNKEEEPISTPHRQKFPRTRSESGMDETSVVPSSQDKGKETST</sequence>
<evidence type="ECO:0000256" key="3">
    <source>
        <dbReference type="ARBA" id="ARBA00022989"/>
    </source>
</evidence>
<dbReference type="STRING" id="39966.A0A369JSJ4"/>
<feature type="domain" description="EamA" evidence="7">
    <location>
        <begin position="67"/>
        <end position="204"/>
    </location>
</feature>
<feature type="transmembrane region" description="Helical" evidence="6">
    <location>
        <begin position="67"/>
        <end position="86"/>
    </location>
</feature>
<comment type="caution">
    <text evidence="8">The sequence shown here is derived from an EMBL/GenBank/DDBJ whole genome shotgun (WGS) entry which is preliminary data.</text>
</comment>
<dbReference type="InterPro" id="IPR037185">
    <property type="entry name" value="EmrE-like"/>
</dbReference>
<feature type="region of interest" description="Disordered" evidence="5">
    <location>
        <begin position="22"/>
        <end position="48"/>
    </location>
</feature>
<accession>A0A369JSJ4</accession>
<dbReference type="PANTHER" id="PTHR22911:SF6">
    <property type="entry name" value="SOLUTE CARRIER FAMILY 35 MEMBER G1"/>
    <property type="match status" value="1"/>
</dbReference>
<dbReference type="Proteomes" id="UP000076154">
    <property type="component" value="Unassembled WGS sequence"/>
</dbReference>
<keyword evidence="2 6" id="KW-0812">Transmembrane</keyword>
<dbReference type="OrthoDB" id="306876at2759"/>
<dbReference type="EMBL" id="LUEZ02000053">
    <property type="protein sequence ID" value="RDB21736.1"/>
    <property type="molecule type" value="Genomic_DNA"/>
</dbReference>
<dbReference type="SUPFAM" id="SSF103481">
    <property type="entry name" value="Multidrug resistance efflux transporter EmrE"/>
    <property type="match status" value="2"/>
</dbReference>
<reference evidence="8" key="1">
    <citation type="submission" date="2018-04" db="EMBL/GenBank/DDBJ databases">
        <title>Whole genome sequencing of Hypsizygus marmoreus.</title>
        <authorList>
            <person name="Choi I.-G."/>
            <person name="Min B."/>
            <person name="Kim J.-G."/>
            <person name="Kim S."/>
            <person name="Oh Y.-L."/>
            <person name="Kong W.-S."/>
            <person name="Park H."/>
            <person name="Jeong J."/>
            <person name="Song E.-S."/>
        </authorList>
    </citation>
    <scope>NUCLEOTIDE SEQUENCE [LARGE SCALE GENOMIC DNA]</scope>
    <source>
        <strain evidence="8">51987-8</strain>
    </source>
</reference>
<evidence type="ECO:0000256" key="5">
    <source>
        <dbReference type="SAM" id="MobiDB-lite"/>
    </source>
</evidence>
<feature type="transmembrane region" description="Helical" evidence="6">
    <location>
        <begin position="164"/>
        <end position="181"/>
    </location>
</feature>
<dbReference type="Pfam" id="PF00892">
    <property type="entry name" value="EamA"/>
    <property type="match status" value="2"/>
</dbReference>